<accession>A0A379LJ38</accession>
<proteinExistence type="predicted"/>
<dbReference type="Proteomes" id="UP000254123">
    <property type="component" value="Unassembled WGS sequence"/>
</dbReference>
<reference evidence="1 2" key="1">
    <citation type="submission" date="2018-06" db="EMBL/GenBank/DDBJ databases">
        <authorList>
            <consortium name="Pathogen Informatics"/>
            <person name="Doyle S."/>
        </authorList>
    </citation>
    <scope>NUCLEOTIDE SEQUENCE [LARGE SCALE GENOMIC DNA]</scope>
    <source>
        <strain evidence="1 2">NCTC10526</strain>
    </source>
</reference>
<dbReference type="EMBL" id="UGVC01000001">
    <property type="protein sequence ID" value="SUD90619.1"/>
    <property type="molecule type" value="Genomic_DNA"/>
</dbReference>
<evidence type="ECO:0000313" key="1">
    <source>
        <dbReference type="EMBL" id="SUD90619.1"/>
    </source>
</evidence>
<protein>
    <submittedName>
        <fullName evidence="1">Uncharacterized protein</fullName>
    </submittedName>
</protein>
<keyword evidence="2" id="KW-1185">Reference proteome</keyword>
<organism evidence="1 2">
    <name type="scientific">Psychrobacter phenylpyruvicus</name>
    <dbReference type="NCBI Taxonomy" id="29432"/>
    <lineage>
        <taxon>Bacteria</taxon>
        <taxon>Pseudomonadati</taxon>
        <taxon>Pseudomonadota</taxon>
        <taxon>Gammaproteobacteria</taxon>
        <taxon>Moraxellales</taxon>
        <taxon>Moraxellaceae</taxon>
        <taxon>Psychrobacter</taxon>
    </lineage>
</organism>
<evidence type="ECO:0000313" key="2">
    <source>
        <dbReference type="Proteomes" id="UP000254123"/>
    </source>
</evidence>
<gene>
    <name evidence="1" type="ORF">NCTC10526_00959</name>
</gene>
<name>A0A379LJ38_9GAMM</name>
<dbReference type="AlphaFoldDB" id="A0A379LJ38"/>
<sequence length="202" mass="21058">MIALMSQTKLPDSSNPLSDIVGAVQKATIGQGAIVTSDTSTGQDSLAGVNRDPFNTENIIKDQQTAGLGVDANIDARVFTKAGRAEIAEERKGLLDKIESIENNVEGSVTLGYGITKDVYKSILILKKIEEVRATLTPEEQVIFDNELKKLQAKDPLKSNIAPVIIGAEAIAAGAAGAGGATCVTVNCSEAVVNGAKSAYNV</sequence>